<dbReference type="PANTHER" id="PTHR43798">
    <property type="entry name" value="MONOACYLGLYCEROL LIPASE"/>
    <property type="match status" value="1"/>
</dbReference>
<accession>A0A0V0Q8Z5</accession>
<dbReference type="FunCoup" id="A0A0V0Q8Z5">
    <property type="interactions" value="7"/>
</dbReference>
<dbReference type="InParanoid" id="A0A0V0Q8Z5"/>
<dbReference type="InterPro" id="IPR050266">
    <property type="entry name" value="AB_hydrolase_sf"/>
</dbReference>
<name>A0A0V0Q8Z5_PSEPJ</name>
<proteinExistence type="predicted"/>
<dbReference type="AlphaFoldDB" id="A0A0V0Q8Z5"/>
<keyword evidence="3" id="KW-1185">Reference proteome</keyword>
<protein>
    <recommendedName>
        <fullName evidence="1">Serine aminopeptidase S33 domain-containing protein</fullName>
    </recommendedName>
</protein>
<evidence type="ECO:0000313" key="3">
    <source>
        <dbReference type="Proteomes" id="UP000054937"/>
    </source>
</evidence>
<dbReference type="Gene3D" id="3.40.50.1820">
    <property type="entry name" value="alpha/beta hydrolase"/>
    <property type="match status" value="1"/>
</dbReference>
<sequence>MRNFQYLKLPIRNEIIAYRFFKNKNAKKTLILIHGNHSSQIYWDPIIPLLQQKQQEFQQKMLKNLEISENQFKNENKNTSTNKNININDDIFSQFDILTLDMKGFGKSSYNNKSENLEDLADDIVEFIKILELKNVIMGGWSTGGAISMIIRVKIPEIVKGILLVSGVGWKGHQFVAKNEQGQVVVRESLGLRKSLQRNLTPLFSDARNIVGMKMFMQGMFGNSMQAFPKEEYLKELIEDSLRHRSFVEINMGLHQFDFFTKSIKNQKSIQNTPTLIYHGKKDPIINCQQAQANQDLIGSQTSTLKINEEAGHVPIFSHSNELSQRIVEFLSQIEIKNQKLQKPKL</sequence>
<dbReference type="Pfam" id="PF12146">
    <property type="entry name" value="Hydrolase_4"/>
    <property type="match status" value="1"/>
</dbReference>
<dbReference type="OrthoDB" id="408373at2759"/>
<dbReference type="GO" id="GO:0016020">
    <property type="term" value="C:membrane"/>
    <property type="evidence" value="ECO:0007669"/>
    <property type="project" value="TreeGrafter"/>
</dbReference>
<evidence type="ECO:0000313" key="2">
    <source>
        <dbReference type="EMBL" id="KRW98662.1"/>
    </source>
</evidence>
<dbReference type="PANTHER" id="PTHR43798:SF33">
    <property type="entry name" value="HYDROLASE, PUTATIVE (AFU_ORTHOLOGUE AFUA_2G14860)-RELATED"/>
    <property type="match status" value="1"/>
</dbReference>
<dbReference type="PRINTS" id="PR00111">
    <property type="entry name" value="ABHYDROLASE"/>
</dbReference>
<reference evidence="2 3" key="1">
    <citation type="journal article" date="2015" name="Sci. Rep.">
        <title>Genome of the facultative scuticociliatosis pathogen Pseudocohnilembus persalinus provides insight into its virulence through horizontal gene transfer.</title>
        <authorList>
            <person name="Xiong J."/>
            <person name="Wang G."/>
            <person name="Cheng J."/>
            <person name="Tian M."/>
            <person name="Pan X."/>
            <person name="Warren A."/>
            <person name="Jiang C."/>
            <person name="Yuan D."/>
            <person name="Miao W."/>
        </authorList>
    </citation>
    <scope>NUCLEOTIDE SEQUENCE [LARGE SCALE GENOMIC DNA]</scope>
    <source>
        <strain evidence="2">36N120E</strain>
    </source>
</reference>
<organism evidence="2 3">
    <name type="scientific">Pseudocohnilembus persalinus</name>
    <name type="common">Ciliate</name>
    <dbReference type="NCBI Taxonomy" id="266149"/>
    <lineage>
        <taxon>Eukaryota</taxon>
        <taxon>Sar</taxon>
        <taxon>Alveolata</taxon>
        <taxon>Ciliophora</taxon>
        <taxon>Intramacronucleata</taxon>
        <taxon>Oligohymenophorea</taxon>
        <taxon>Scuticociliatia</taxon>
        <taxon>Philasterida</taxon>
        <taxon>Pseudocohnilembidae</taxon>
        <taxon>Pseudocohnilembus</taxon>
    </lineage>
</organism>
<feature type="domain" description="Serine aminopeptidase S33" evidence="1">
    <location>
        <begin position="94"/>
        <end position="314"/>
    </location>
</feature>
<dbReference type="InterPro" id="IPR022742">
    <property type="entry name" value="Hydrolase_4"/>
</dbReference>
<comment type="caution">
    <text evidence="2">The sequence shown here is derived from an EMBL/GenBank/DDBJ whole genome shotgun (WGS) entry which is preliminary data.</text>
</comment>
<dbReference type="EMBL" id="LDAU01000232">
    <property type="protein sequence ID" value="KRW98662.1"/>
    <property type="molecule type" value="Genomic_DNA"/>
</dbReference>
<dbReference type="OMA" id="INCQQAQ"/>
<dbReference type="SUPFAM" id="SSF53474">
    <property type="entry name" value="alpha/beta-Hydrolases"/>
    <property type="match status" value="1"/>
</dbReference>
<evidence type="ECO:0000259" key="1">
    <source>
        <dbReference type="Pfam" id="PF12146"/>
    </source>
</evidence>
<gene>
    <name evidence="2" type="ORF">PPERSA_00250</name>
</gene>
<dbReference type="InterPro" id="IPR029058">
    <property type="entry name" value="AB_hydrolase_fold"/>
</dbReference>
<dbReference type="Proteomes" id="UP000054937">
    <property type="component" value="Unassembled WGS sequence"/>
</dbReference>
<dbReference type="InterPro" id="IPR000073">
    <property type="entry name" value="AB_hydrolase_1"/>
</dbReference>